<keyword evidence="8" id="KW-1185">Reference proteome</keyword>
<dbReference type="PROSITE" id="PS00862">
    <property type="entry name" value="OX2_COVAL_FAD"/>
    <property type="match status" value="1"/>
</dbReference>
<comment type="caution">
    <text evidence="7">The sequence shown here is derived from an EMBL/GenBank/DDBJ whole genome shotgun (WGS) entry which is preliminary data.</text>
</comment>
<gene>
    <name evidence="7" type="ORF">AB1207_14110</name>
</gene>
<dbReference type="Proteomes" id="UP001555826">
    <property type="component" value="Unassembled WGS sequence"/>
</dbReference>
<dbReference type="InterPro" id="IPR016166">
    <property type="entry name" value="FAD-bd_PCMH"/>
</dbReference>
<dbReference type="Pfam" id="PF08031">
    <property type="entry name" value="BBE"/>
    <property type="match status" value="1"/>
</dbReference>
<name>A0ABV3P8B8_9ACTN</name>
<dbReference type="InterPro" id="IPR006093">
    <property type="entry name" value="Oxy_OxRdtase_FAD_BS"/>
</dbReference>
<dbReference type="Pfam" id="PF01565">
    <property type="entry name" value="FAD_binding_4"/>
    <property type="match status" value="1"/>
</dbReference>
<proteinExistence type="inferred from homology"/>
<dbReference type="InterPro" id="IPR016167">
    <property type="entry name" value="FAD-bd_PCMH_sub1"/>
</dbReference>
<dbReference type="PANTHER" id="PTHR42973">
    <property type="entry name" value="BINDING OXIDOREDUCTASE, PUTATIVE (AFU_ORTHOLOGUE AFUA_1G17690)-RELATED"/>
    <property type="match status" value="1"/>
</dbReference>
<evidence type="ECO:0000256" key="1">
    <source>
        <dbReference type="ARBA" id="ARBA00001974"/>
    </source>
</evidence>
<organism evidence="7 8">
    <name type="scientific">Kineococcus endophyticus</name>
    <dbReference type="NCBI Taxonomy" id="1181883"/>
    <lineage>
        <taxon>Bacteria</taxon>
        <taxon>Bacillati</taxon>
        <taxon>Actinomycetota</taxon>
        <taxon>Actinomycetes</taxon>
        <taxon>Kineosporiales</taxon>
        <taxon>Kineosporiaceae</taxon>
        <taxon>Kineococcus</taxon>
    </lineage>
</organism>
<dbReference type="PROSITE" id="PS51387">
    <property type="entry name" value="FAD_PCMH"/>
    <property type="match status" value="1"/>
</dbReference>
<keyword evidence="3" id="KW-0285">Flavoprotein</keyword>
<keyword evidence="4" id="KW-0274">FAD</keyword>
<dbReference type="RefSeq" id="WP_367639017.1">
    <property type="nucleotide sequence ID" value="NZ_JBFNQN010000009.1"/>
</dbReference>
<evidence type="ECO:0000259" key="6">
    <source>
        <dbReference type="PROSITE" id="PS51387"/>
    </source>
</evidence>
<dbReference type="InterPro" id="IPR050416">
    <property type="entry name" value="FAD-linked_Oxidoreductase"/>
</dbReference>
<keyword evidence="5" id="KW-0560">Oxidoreductase</keyword>
<comment type="similarity">
    <text evidence="2">Belongs to the oxygen-dependent FAD-linked oxidoreductase family.</text>
</comment>
<evidence type="ECO:0000256" key="2">
    <source>
        <dbReference type="ARBA" id="ARBA00005466"/>
    </source>
</evidence>
<evidence type="ECO:0000313" key="7">
    <source>
        <dbReference type="EMBL" id="MEW9265888.1"/>
    </source>
</evidence>
<reference evidence="7 8" key="1">
    <citation type="submission" date="2024-07" db="EMBL/GenBank/DDBJ databases">
        <authorList>
            <person name="Thanompreechachai J."/>
            <person name="Duangmal K."/>
        </authorList>
    </citation>
    <scope>NUCLEOTIDE SEQUENCE [LARGE SCALE GENOMIC DNA]</scope>
    <source>
        <strain evidence="7 8">KCTC 19886</strain>
    </source>
</reference>
<sequence length="471" mass="49206">MRIGVAETVVRGLRGRVPDERVVHAPEALDVACRVLNAAVGTRPAVLVRCRDAADVQLAVRAARDTGLPLSVLGRGHDWAGRSLVADGLVLDVRDLRSVVVDPGTRTARVGGGVSSLDVAAASAVHGLAPVTGWRGDAGLVGLSLGGGYGPLAGRAGLAADNLLGALVVLADGTCVDTDEDPDLLWALRGGGGNFGVVVQARFALHPLRVLVGGTTVYPWTQAPTVLAGLSDLLAAAPDELTVRSGVRRDRTGEPVVVVQPVWSGDPAAWTSRPGPVPELAALGTPSCSDVAPVTLTSLLGDEDRALPAAGARRHELVRTRTLDRLDAAAAKALLEAGTALTSPHSRVWLHHFHGAADRVDPASSALPLRRPHLVAEIVAGWEEAGRGALHRAWADRASSRLSWTALGGGNVNLLCCEEPDRIADAYGPNAVRLLELKTRYDPDDVFRATPLPTQEPVDPVCRLEVSQEQG</sequence>
<evidence type="ECO:0000256" key="4">
    <source>
        <dbReference type="ARBA" id="ARBA00022827"/>
    </source>
</evidence>
<comment type="cofactor">
    <cofactor evidence="1">
        <name>FAD</name>
        <dbReference type="ChEBI" id="CHEBI:57692"/>
    </cofactor>
</comment>
<dbReference type="EMBL" id="JBFNQN010000009">
    <property type="protein sequence ID" value="MEW9265888.1"/>
    <property type="molecule type" value="Genomic_DNA"/>
</dbReference>
<evidence type="ECO:0000256" key="5">
    <source>
        <dbReference type="ARBA" id="ARBA00023002"/>
    </source>
</evidence>
<accession>A0ABV3P8B8</accession>
<evidence type="ECO:0000256" key="3">
    <source>
        <dbReference type="ARBA" id="ARBA00022630"/>
    </source>
</evidence>
<protein>
    <submittedName>
        <fullName evidence="7">FAD-binding protein</fullName>
    </submittedName>
</protein>
<feature type="domain" description="FAD-binding PCMH-type" evidence="6">
    <location>
        <begin position="40"/>
        <end position="208"/>
    </location>
</feature>
<dbReference type="InterPro" id="IPR012951">
    <property type="entry name" value="BBE"/>
</dbReference>
<dbReference type="InterPro" id="IPR016169">
    <property type="entry name" value="FAD-bd_PCMH_sub2"/>
</dbReference>
<evidence type="ECO:0000313" key="8">
    <source>
        <dbReference type="Proteomes" id="UP001555826"/>
    </source>
</evidence>
<dbReference type="InterPro" id="IPR006094">
    <property type="entry name" value="Oxid_FAD_bind_N"/>
</dbReference>
<dbReference type="Gene3D" id="3.40.462.20">
    <property type="match status" value="1"/>
</dbReference>
<dbReference type="Gene3D" id="3.30.43.10">
    <property type="entry name" value="Uridine Diphospho-n-acetylenolpyruvylglucosamine Reductase, domain 2"/>
    <property type="match status" value="1"/>
</dbReference>
<dbReference type="InterPro" id="IPR036318">
    <property type="entry name" value="FAD-bd_PCMH-like_sf"/>
</dbReference>
<dbReference type="PANTHER" id="PTHR42973:SF39">
    <property type="entry name" value="FAD-BINDING PCMH-TYPE DOMAIN-CONTAINING PROTEIN"/>
    <property type="match status" value="1"/>
</dbReference>
<dbReference type="Gene3D" id="3.30.465.10">
    <property type="match status" value="1"/>
</dbReference>
<dbReference type="SUPFAM" id="SSF56176">
    <property type="entry name" value="FAD-binding/transporter-associated domain-like"/>
    <property type="match status" value="1"/>
</dbReference>